<feature type="transmembrane region" description="Helical" evidence="1">
    <location>
        <begin position="116"/>
        <end position="135"/>
    </location>
</feature>
<dbReference type="RefSeq" id="WP_051195944.1">
    <property type="nucleotide sequence ID" value="NZ_CABJAZ010000001.1"/>
</dbReference>
<protein>
    <recommendedName>
        <fullName evidence="4">ABC transporter permease</fullName>
    </recommendedName>
</protein>
<keyword evidence="1" id="KW-0472">Membrane</keyword>
<dbReference type="GeneID" id="42777742"/>
<feature type="transmembrane region" description="Helical" evidence="1">
    <location>
        <begin position="141"/>
        <end position="164"/>
    </location>
</feature>
<keyword evidence="1" id="KW-0812">Transmembrane</keyword>
<organism evidence="2 3">
    <name type="scientific">Clostridium paraputrificum</name>
    <dbReference type="NCBI Taxonomy" id="29363"/>
    <lineage>
        <taxon>Bacteria</taxon>
        <taxon>Bacillati</taxon>
        <taxon>Bacillota</taxon>
        <taxon>Clostridia</taxon>
        <taxon>Eubacteriales</taxon>
        <taxon>Clostridiaceae</taxon>
        <taxon>Clostridium</taxon>
    </lineage>
</organism>
<keyword evidence="1" id="KW-1133">Transmembrane helix</keyword>
<name>A0A173ZBU5_9CLOT</name>
<dbReference type="AlphaFoldDB" id="A0A173ZBU5"/>
<sequence>MNIQNLLSYNFYNLFFYFIIYSFLGWCVEVLYAYKNQKKFVNRGFLHGPLCPIYGLCISSMVIVLDNINVTLPFLLVVATIVISIIEYLTGYILEKLFKTKYWDYTDDPFNIHGRICLHFSIMWGITSVSVVKIIHPLVKYIVTSITPLLSTILFCLLFILLIFDFSLTISKLVNFKKFDLNIQLGTLSLFNRLKK</sequence>
<dbReference type="InterPro" id="IPR010540">
    <property type="entry name" value="CmpB_TMEM229"/>
</dbReference>
<feature type="transmembrane region" description="Helical" evidence="1">
    <location>
        <begin position="71"/>
        <end position="95"/>
    </location>
</feature>
<accession>A0A173ZBU5</accession>
<keyword evidence="3" id="KW-1185">Reference proteome</keyword>
<gene>
    <name evidence="2" type="ORF">CP373A1_08120</name>
</gene>
<feature type="transmembrane region" description="Helical" evidence="1">
    <location>
        <begin position="14"/>
        <end position="34"/>
    </location>
</feature>
<evidence type="ECO:0000313" key="2">
    <source>
        <dbReference type="EMBL" id="OBY10473.1"/>
    </source>
</evidence>
<dbReference type="eggNOG" id="COG4905">
    <property type="taxonomic scope" value="Bacteria"/>
</dbReference>
<dbReference type="OrthoDB" id="9789229at2"/>
<feature type="transmembrane region" description="Helical" evidence="1">
    <location>
        <begin position="46"/>
        <end position="65"/>
    </location>
</feature>
<dbReference type="Pfam" id="PF06541">
    <property type="entry name" value="ABC_trans_CmpB"/>
    <property type="match status" value="1"/>
</dbReference>
<evidence type="ECO:0000256" key="1">
    <source>
        <dbReference type="SAM" id="Phobius"/>
    </source>
</evidence>
<proteinExistence type="predicted"/>
<evidence type="ECO:0008006" key="4">
    <source>
        <dbReference type="Google" id="ProtNLM"/>
    </source>
</evidence>
<dbReference type="Proteomes" id="UP000092714">
    <property type="component" value="Unassembled WGS sequence"/>
</dbReference>
<reference evidence="2 3" key="1">
    <citation type="submission" date="2016-06" db="EMBL/GenBank/DDBJ databases">
        <authorList>
            <person name="Kjaerup R.B."/>
            <person name="Dalgaard T.S."/>
            <person name="Juul-Madsen H.R."/>
        </authorList>
    </citation>
    <scope>NUCLEOTIDE SEQUENCE [LARGE SCALE GENOMIC DNA]</scope>
    <source>
        <strain evidence="2 3">373-A1</strain>
    </source>
</reference>
<dbReference type="EMBL" id="MAPZ01000019">
    <property type="protein sequence ID" value="OBY10473.1"/>
    <property type="molecule type" value="Genomic_DNA"/>
</dbReference>
<evidence type="ECO:0000313" key="3">
    <source>
        <dbReference type="Proteomes" id="UP000092714"/>
    </source>
</evidence>
<comment type="caution">
    <text evidence="2">The sequence shown here is derived from an EMBL/GenBank/DDBJ whole genome shotgun (WGS) entry which is preliminary data.</text>
</comment>